<dbReference type="HOGENOM" id="CLU_435412_0_0_12"/>
<dbReference type="STRING" id="545695.TREAZ_2345"/>
<dbReference type="eggNOG" id="COG4676">
    <property type="taxonomic scope" value="Bacteria"/>
</dbReference>
<dbReference type="OrthoDB" id="9805121at2"/>
<accession>F5YGH2</accession>
<dbReference type="PROSITE" id="PS50234">
    <property type="entry name" value="VWFA"/>
    <property type="match status" value="1"/>
</dbReference>
<dbReference type="AlphaFoldDB" id="F5YGH2"/>
<dbReference type="InterPro" id="IPR051266">
    <property type="entry name" value="CLCR"/>
</dbReference>
<protein>
    <submittedName>
        <fullName evidence="2">Putative arginine biosynthesis protein ArgJ</fullName>
    </submittedName>
</protein>
<dbReference type="SUPFAM" id="SSF49785">
    <property type="entry name" value="Galactose-binding domain-like"/>
    <property type="match status" value="1"/>
</dbReference>
<dbReference type="RefSeq" id="WP_015713167.1">
    <property type="nucleotide sequence ID" value="NC_015577.1"/>
</dbReference>
<name>F5YGH2_LEAAZ</name>
<proteinExistence type="predicted"/>
<dbReference type="Pfam" id="PF13519">
    <property type="entry name" value="VWA_2"/>
    <property type="match status" value="1"/>
</dbReference>
<evidence type="ECO:0000259" key="1">
    <source>
        <dbReference type="PROSITE" id="PS50234"/>
    </source>
</evidence>
<evidence type="ECO:0000313" key="2">
    <source>
        <dbReference type="EMBL" id="AEF83010.1"/>
    </source>
</evidence>
<dbReference type="SMART" id="SM00327">
    <property type="entry name" value="VWA"/>
    <property type="match status" value="1"/>
</dbReference>
<dbReference type="PANTHER" id="PTHR10579:SF43">
    <property type="entry name" value="ZINC FINGER (C3HC4-TYPE RING FINGER) FAMILY PROTEIN"/>
    <property type="match status" value="1"/>
</dbReference>
<gene>
    <name evidence="2" type="ordered locus">TREAZ_2345</name>
</gene>
<dbReference type="Pfam" id="PF13768">
    <property type="entry name" value="VWA_3"/>
    <property type="match status" value="1"/>
</dbReference>
<reference evidence="3" key="1">
    <citation type="submission" date="2009-12" db="EMBL/GenBank/DDBJ databases">
        <title>Complete sequence of Treponema azotonutricium strain ZAS-9.</title>
        <authorList>
            <person name="Tetu S.G."/>
            <person name="Matson E."/>
            <person name="Ren Q."/>
            <person name="Seshadri R."/>
            <person name="Elbourne L."/>
            <person name="Hassan K.A."/>
            <person name="Durkin A."/>
            <person name="Radune D."/>
            <person name="Mohamoud Y."/>
            <person name="Shay R."/>
            <person name="Jin S."/>
            <person name="Zhang X."/>
            <person name="Lucey K."/>
            <person name="Ballor N.R."/>
            <person name="Ottesen E."/>
            <person name="Rosenthal R."/>
            <person name="Allen A."/>
            <person name="Leadbetter J.R."/>
            <person name="Paulsen I.T."/>
        </authorList>
    </citation>
    <scope>NUCLEOTIDE SEQUENCE [LARGE SCALE GENOMIC DNA]</scope>
    <source>
        <strain evidence="3">ATCC BAA-888 / DSM 13862 / ZAS-9</strain>
    </source>
</reference>
<dbReference type="Proteomes" id="UP000009222">
    <property type="component" value="Chromosome"/>
</dbReference>
<dbReference type="InterPro" id="IPR002035">
    <property type="entry name" value="VWF_A"/>
</dbReference>
<organism evidence="2 3">
    <name type="scientific">Leadbettera azotonutricia (strain ATCC BAA-888 / DSM 13862 / ZAS-9)</name>
    <name type="common">Treponema azotonutricium</name>
    <dbReference type="NCBI Taxonomy" id="545695"/>
    <lineage>
        <taxon>Bacteria</taxon>
        <taxon>Pseudomonadati</taxon>
        <taxon>Spirochaetota</taxon>
        <taxon>Spirochaetia</taxon>
        <taxon>Spirochaetales</taxon>
        <taxon>Breznakiellaceae</taxon>
        <taxon>Leadbettera</taxon>
    </lineage>
</organism>
<reference evidence="2 3" key="2">
    <citation type="journal article" date="2011" name="ISME J.">
        <title>RNA-seq reveals cooperative metabolic interactions between two termite-gut spirochete species in co-culture.</title>
        <authorList>
            <person name="Rosenthal A.Z."/>
            <person name="Matson E.G."/>
            <person name="Eldar A."/>
            <person name="Leadbetter J.R."/>
        </authorList>
    </citation>
    <scope>NUCLEOTIDE SEQUENCE [LARGE SCALE GENOMIC DNA]</scope>
    <source>
        <strain evidence="3">ATCC BAA-888 / DSM 13862 / ZAS-9</strain>
    </source>
</reference>
<dbReference type="Gene3D" id="3.40.50.410">
    <property type="entry name" value="von Willebrand factor, type A domain"/>
    <property type="match status" value="1"/>
</dbReference>
<dbReference type="eggNOG" id="COG2304">
    <property type="taxonomic scope" value="Bacteria"/>
</dbReference>
<dbReference type="EMBL" id="CP001841">
    <property type="protein sequence ID" value="AEF83010.1"/>
    <property type="molecule type" value="Genomic_DNA"/>
</dbReference>
<dbReference type="PANTHER" id="PTHR10579">
    <property type="entry name" value="CALCIUM-ACTIVATED CHLORIDE CHANNEL REGULATOR"/>
    <property type="match status" value="1"/>
</dbReference>
<dbReference type="InterPro" id="IPR036465">
    <property type="entry name" value="vWFA_dom_sf"/>
</dbReference>
<dbReference type="InParanoid" id="F5YGH2"/>
<dbReference type="SUPFAM" id="SSF53300">
    <property type="entry name" value="vWA-like"/>
    <property type="match status" value="1"/>
</dbReference>
<dbReference type="InterPro" id="IPR008979">
    <property type="entry name" value="Galactose-bd-like_sf"/>
</dbReference>
<sequence length="628" mass="69493">MRTNTPKVLLVAFLVFSFPYFLVSEGLTDAAPLYTRNRYRANNGIIVPPEEINDGSYISLFNYQYPEPDTDIGLFLYNNLNPEDNNSPGSGRDGLLQIGLQGKSLSFQEIPSLNLVFVVDTSVSMNEGEKIGWVKESLGSFANKVRNMDSLALIGFNDAAQVYFEPARIDSSAKRAAFINAVNSLSPKGGTKLEDGINLGYEQVLKNRGANAINMVLVISDGDEFSSRLAGALAHTGDIRISLMWNNRNDLDLHVITPANEEIFFNRMRDSTGGWLDVDRNVNGETLDPVENIFWYRGEAAHGTYQVWVQNFDYHSSEYETPFQIELKNGNEYRYYEGTVSETGSNSNTLVCTFDFNDSTTISPAYQIVETYTGDGVSISTIGIGGNFDEDLLRTLAQNGRGNTRSLDTRESMNAILNTDREFERFAVPAIRDMGLSLEFSPDVEILGVWGSQYKSEGSTISCVIPSLNQGDYKTLLVHYRIPGGNQRQQTALLRGRTLDESGLTPFPERTIVLADPSNADALQMLTYSQAIASFALSIKEIGRIFYADNNPDRLRTSLRLTGEAELALQTAKRTLGEGSFFASEFALLSKYTELLNREMRGGGAGAVERTSAMSIEGGRYSIMNFGQ</sequence>
<dbReference type="KEGG" id="taz:TREAZ_2345"/>
<feature type="domain" description="VWFA" evidence="1">
    <location>
        <begin position="114"/>
        <end position="244"/>
    </location>
</feature>
<evidence type="ECO:0000313" key="3">
    <source>
        <dbReference type="Proteomes" id="UP000009222"/>
    </source>
</evidence>
<keyword evidence="3" id="KW-1185">Reference proteome</keyword>